<evidence type="ECO:0008006" key="4">
    <source>
        <dbReference type="Google" id="ProtNLM"/>
    </source>
</evidence>
<comment type="caution">
    <text evidence="2">The sequence shown here is derived from an EMBL/GenBank/DDBJ whole genome shotgun (WGS) entry which is preliminary data.</text>
</comment>
<feature type="compositionally biased region" description="Basic and acidic residues" evidence="1">
    <location>
        <begin position="154"/>
        <end position="163"/>
    </location>
</feature>
<dbReference type="EMBL" id="BSYI01000021">
    <property type="protein sequence ID" value="GMG83608.1"/>
    <property type="molecule type" value="Genomic_DNA"/>
</dbReference>
<evidence type="ECO:0000256" key="1">
    <source>
        <dbReference type="SAM" id="MobiDB-lite"/>
    </source>
</evidence>
<accession>A0ABQ6LQ72</accession>
<keyword evidence="3" id="KW-1185">Reference proteome</keyword>
<feature type="compositionally biased region" description="Basic and acidic residues" evidence="1">
    <location>
        <begin position="80"/>
        <end position="92"/>
    </location>
</feature>
<reference evidence="2 3" key="1">
    <citation type="submission" date="2023-04" db="EMBL/GenBank/DDBJ databases">
        <title>Marinoamorphus aggregata gen. nov., sp. Nov., isolate from tissue of brittle star Ophioplocus japonicus.</title>
        <authorList>
            <person name="Kawano K."/>
            <person name="Sawayama S."/>
            <person name="Nakagawa S."/>
        </authorList>
    </citation>
    <scope>NUCLEOTIDE SEQUENCE [LARGE SCALE GENOMIC DNA]</scope>
    <source>
        <strain evidence="2 3">NKW23</strain>
    </source>
</reference>
<protein>
    <recommendedName>
        <fullName evidence="4">DUF2497 domain-containing protein</fullName>
    </recommendedName>
</protein>
<feature type="region of interest" description="Disordered" evidence="1">
    <location>
        <begin position="1"/>
        <end position="128"/>
    </location>
</feature>
<dbReference type="RefSeq" id="WP_285672399.1">
    <property type="nucleotide sequence ID" value="NZ_BSYI01000021.1"/>
</dbReference>
<sequence length="211" mass="22869">MSSSGGNRKSMDDVLSSIRRIIGSEKKEGYDDMPDRDPAEDSGPMTLGAPISEGRPQAAAPESPAGEPDPLSLTPNMRVDFTKLAERDERTRIGGPAPQPEAMPGAAEAVPAEDAPEPYSLGEDDDDEAVVIDEAALEDMIRRIVREELEVLRETEEAARADAEAAAASERQEEMRSVVREELMGETGKNISRNVQKLIQAEVTRLLAERG</sequence>
<proteinExistence type="predicted"/>
<evidence type="ECO:0000313" key="3">
    <source>
        <dbReference type="Proteomes" id="UP001239909"/>
    </source>
</evidence>
<dbReference type="Proteomes" id="UP001239909">
    <property type="component" value="Unassembled WGS sequence"/>
</dbReference>
<evidence type="ECO:0000313" key="2">
    <source>
        <dbReference type="EMBL" id="GMG83608.1"/>
    </source>
</evidence>
<organism evidence="2 3">
    <name type="scientific">Paralimibaculum aggregatum</name>
    <dbReference type="NCBI Taxonomy" id="3036245"/>
    <lineage>
        <taxon>Bacteria</taxon>
        <taxon>Pseudomonadati</taxon>
        <taxon>Pseudomonadota</taxon>
        <taxon>Alphaproteobacteria</taxon>
        <taxon>Rhodobacterales</taxon>
        <taxon>Paracoccaceae</taxon>
        <taxon>Paralimibaculum</taxon>
    </lineage>
</organism>
<name>A0ABQ6LQ72_9RHOB</name>
<feature type="region of interest" description="Disordered" evidence="1">
    <location>
        <begin position="154"/>
        <end position="174"/>
    </location>
</feature>
<gene>
    <name evidence="2" type="ORF">LNKW23_28210</name>
</gene>
<feature type="compositionally biased region" description="Basic and acidic residues" evidence="1">
    <location>
        <begin position="22"/>
        <end position="39"/>
    </location>
</feature>